<evidence type="ECO:0000256" key="4">
    <source>
        <dbReference type="ARBA" id="ARBA00022840"/>
    </source>
</evidence>
<evidence type="ECO:0000256" key="5">
    <source>
        <dbReference type="ARBA" id="ARBA00022989"/>
    </source>
</evidence>
<keyword evidence="2 7" id="KW-0812">Transmembrane</keyword>
<dbReference type="GO" id="GO:0016887">
    <property type="term" value="F:ATP hydrolysis activity"/>
    <property type="evidence" value="ECO:0007669"/>
    <property type="project" value="InterPro"/>
</dbReference>
<keyword evidence="6 7" id="KW-0472">Membrane</keyword>
<keyword evidence="4 10" id="KW-0067">ATP-binding</keyword>
<dbReference type="GeneID" id="64405773"/>
<feature type="transmembrane region" description="Helical" evidence="7">
    <location>
        <begin position="272"/>
        <end position="295"/>
    </location>
</feature>
<dbReference type="EMBL" id="LR134406">
    <property type="protein sequence ID" value="VEH69010.1"/>
    <property type="molecule type" value="Genomic_DNA"/>
</dbReference>
<keyword evidence="3" id="KW-0547">Nucleotide-binding</keyword>
<dbReference type="GO" id="GO:0005524">
    <property type="term" value="F:ATP binding"/>
    <property type="evidence" value="ECO:0007669"/>
    <property type="project" value="UniProtKB-KW"/>
</dbReference>
<gene>
    <name evidence="10" type="ORF">NCTC12967_00274</name>
</gene>
<feature type="transmembrane region" description="Helical" evidence="7">
    <location>
        <begin position="54"/>
        <end position="73"/>
    </location>
</feature>
<dbReference type="InterPro" id="IPR027417">
    <property type="entry name" value="P-loop_NTPase"/>
</dbReference>
<keyword evidence="5 7" id="KW-1133">Transmembrane helix</keyword>
<protein>
    <submittedName>
        <fullName evidence="10">Probable ABC transporter ATP-binding protein HI_0664</fullName>
    </submittedName>
</protein>
<feature type="transmembrane region" description="Helical" evidence="7">
    <location>
        <begin position="158"/>
        <end position="175"/>
    </location>
</feature>
<dbReference type="RefSeq" id="WP_061787303.1">
    <property type="nucleotide sequence ID" value="NZ_CP072386.1"/>
</dbReference>
<dbReference type="SUPFAM" id="SSF52540">
    <property type="entry name" value="P-loop containing nucleoside triphosphate hydrolases"/>
    <property type="match status" value="1"/>
</dbReference>
<evidence type="ECO:0000256" key="7">
    <source>
        <dbReference type="SAM" id="Phobius"/>
    </source>
</evidence>
<evidence type="ECO:0000256" key="2">
    <source>
        <dbReference type="ARBA" id="ARBA00022692"/>
    </source>
</evidence>
<reference evidence="10 11" key="1">
    <citation type="submission" date="2018-12" db="EMBL/GenBank/DDBJ databases">
        <authorList>
            <consortium name="Pathogen Informatics"/>
        </authorList>
    </citation>
    <scope>NUCLEOTIDE SEQUENCE [LARGE SCALE GENOMIC DNA]</scope>
    <source>
        <strain evidence="10 11">NCTC12967</strain>
    </source>
</reference>
<dbReference type="PROSITE" id="PS50929">
    <property type="entry name" value="ABC_TM1F"/>
    <property type="match status" value="1"/>
</dbReference>
<evidence type="ECO:0000256" key="6">
    <source>
        <dbReference type="ARBA" id="ARBA00023136"/>
    </source>
</evidence>
<dbReference type="GO" id="GO:0034040">
    <property type="term" value="F:ATPase-coupled lipid transmembrane transporter activity"/>
    <property type="evidence" value="ECO:0007669"/>
    <property type="project" value="TreeGrafter"/>
</dbReference>
<evidence type="ECO:0000259" key="9">
    <source>
        <dbReference type="PROSITE" id="PS50929"/>
    </source>
</evidence>
<dbReference type="InterPro" id="IPR039421">
    <property type="entry name" value="Type_1_exporter"/>
</dbReference>
<comment type="subcellular location">
    <subcellularLocation>
        <location evidence="1">Cell membrane</location>
        <topology evidence="1">Multi-pass membrane protein</topology>
    </subcellularLocation>
</comment>
<dbReference type="GO" id="GO:0005886">
    <property type="term" value="C:plasma membrane"/>
    <property type="evidence" value="ECO:0007669"/>
    <property type="project" value="UniProtKB-SubCell"/>
</dbReference>
<dbReference type="PANTHER" id="PTHR24221">
    <property type="entry name" value="ATP-BINDING CASSETTE SUB-FAMILY B"/>
    <property type="match status" value="1"/>
</dbReference>
<dbReference type="NCBIfam" id="TIGR02868">
    <property type="entry name" value="CydC"/>
    <property type="match status" value="1"/>
</dbReference>
<dbReference type="Gene3D" id="1.20.1560.10">
    <property type="entry name" value="ABC transporter type 1, transmembrane domain"/>
    <property type="match status" value="1"/>
</dbReference>
<name>A0A3S4U3P5_9ACTN</name>
<organism evidence="10 11">
    <name type="scientific">Arachnia propionica</name>
    <dbReference type="NCBI Taxonomy" id="1750"/>
    <lineage>
        <taxon>Bacteria</taxon>
        <taxon>Bacillati</taxon>
        <taxon>Actinomycetota</taxon>
        <taxon>Actinomycetes</taxon>
        <taxon>Propionibacteriales</taxon>
        <taxon>Propionibacteriaceae</taxon>
        <taxon>Arachnia</taxon>
    </lineage>
</organism>
<dbReference type="InterPro" id="IPR011527">
    <property type="entry name" value="ABC1_TM_dom"/>
</dbReference>
<dbReference type="GO" id="GO:0034775">
    <property type="term" value="P:glutathione transmembrane transport"/>
    <property type="evidence" value="ECO:0007669"/>
    <property type="project" value="InterPro"/>
</dbReference>
<keyword evidence="11" id="KW-1185">Reference proteome</keyword>
<evidence type="ECO:0000256" key="3">
    <source>
        <dbReference type="ARBA" id="ARBA00022741"/>
    </source>
</evidence>
<dbReference type="InterPro" id="IPR017871">
    <property type="entry name" value="ABC_transporter-like_CS"/>
</dbReference>
<proteinExistence type="predicted"/>
<feature type="domain" description="ABC transmembrane type-1" evidence="9">
    <location>
        <begin position="21"/>
        <end position="300"/>
    </location>
</feature>
<dbReference type="AlphaFoldDB" id="A0A3S4U3P5"/>
<evidence type="ECO:0000256" key="1">
    <source>
        <dbReference type="ARBA" id="ARBA00004651"/>
    </source>
</evidence>
<dbReference type="InterPro" id="IPR003593">
    <property type="entry name" value="AAA+_ATPase"/>
</dbReference>
<dbReference type="SUPFAM" id="SSF90123">
    <property type="entry name" value="ABC transporter transmembrane region"/>
    <property type="match status" value="1"/>
</dbReference>
<dbReference type="Gene3D" id="3.40.50.300">
    <property type="entry name" value="P-loop containing nucleotide triphosphate hydrolases"/>
    <property type="match status" value="1"/>
</dbReference>
<dbReference type="GO" id="GO:0045454">
    <property type="term" value="P:cell redox homeostasis"/>
    <property type="evidence" value="ECO:0007669"/>
    <property type="project" value="InterPro"/>
</dbReference>
<evidence type="ECO:0000313" key="10">
    <source>
        <dbReference type="EMBL" id="VEH69010.1"/>
    </source>
</evidence>
<dbReference type="InterPro" id="IPR014223">
    <property type="entry name" value="ABC_CydC/D"/>
</dbReference>
<dbReference type="GO" id="GO:0140359">
    <property type="term" value="F:ABC-type transporter activity"/>
    <property type="evidence" value="ECO:0007669"/>
    <property type="project" value="InterPro"/>
</dbReference>
<evidence type="ECO:0000259" key="8">
    <source>
        <dbReference type="PROSITE" id="PS50893"/>
    </source>
</evidence>
<dbReference type="Pfam" id="PF00005">
    <property type="entry name" value="ABC_tran"/>
    <property type="match status" value="1"/>
</dbReference>
<dbReference type="PANTHER" id="PTHR24221:SF654">
    <property type="entry name" value="ATP-BINDING CASSETTE SUB-FAMILY B MEMBER 6"/>
    <property type="match status" value="1"/>
</dbReference>
<feature type="transmembrane region" description="Helical" evidence="7">
    <location>
        <begin position="131"/>
        <end position="152"/>
    </location>
</feature>
<dbReference type="Proteomes" id="UP000273044">
    <property type="component" value="Chromosome"/>
</dbReference>
<feature type="transmembrane region" description="Helical" evidence="7">
    <location>
        <begin position="235"/>
        <end position="260"/>
    </location>
</feature>
<sequence>MRGLLTDLIRAIPLGRLRLGLAVLLAVAASASSVALMGVSAWLISFAALLPPVLYLQAPAVGVRTFAISRGVFRYVERLVGHDVALRMQSGLRMRTYDSLARTTLIGARRGDLLTRVVADTEAVTDVVVRVLIPVASGLLVITGASVGIAVISPWAGVALFATTLLAGVVVPLFAQRATLAADHDAAPTRGELADAVREVARTAPDLVAYGAEHTSLARLLEVDDRLKRLEARGAWVRGVATSAQVLAAGGAVVAGLAIGGPAVASGTMHPTFLAVLALVPLALHEVLATFVAAAQTWTRTRSSLARVREILDADPVGTGDVVPDGEAGPGLELDGVAIGWPGAPVLRNGLDLVVKPGEKVACTGASGIGKTTLAVTAMGLIPPHAGTVRRGGRVGYLAQDAHIFTTSVAENVRIGNKDATDEQVRDALHRAGLPLDPGRLVGEDGGTLSGGERRRLALARLLVADRDLWILDEPTEHLDQATAEALMSDVWRACEGRAVLVISHDPAVVAACDRELHLA</sequence>
<dbReference type="PROSITE" id="PS00211">
    <property type="entry name" value="ABC_TRANSPORTER_1"/>
    <property type="match status" value="1"/>
</dbReference>
<feature type="transmembrane region" description="Helical" evidence="7">
    <location>
        <begin position="21"/>
        <end position="48"/>
    </location>
</feature>
<dbReference type="PROSITE" id="PS50893">
    <property type="entry name" value="ABC_TRANSPORTER_2"/>
    <property type="match status" value="1"/>
</dbReference>
<evidence type="ECO:0000313" key="11">
    <source>
        <dbReference type="Proteomes" id="UP000273044"/>
    </source>
</evidence>
<feature type="domain" description="ABC transporter" evidence="8">
    <location>
        <begin position="332"/>
        <end position="520"/>
    </location>
</feature>
<accession>A0A3S4U3P5</accession>
<dbReference type="InterPro" id="IPR003439">
    <property type="entry name" value="ABC_transporter-like_ATP-bd"/>
</dbReference>
<dbReference type="SMART" id="SM00382">
    <property type="entry name" value="AAA"/>
    <property type="match status" value="1"/>
</dbReference>
<dbReference type="InterPro" id="IPR036640">
    <property type="entry name" value="ABC1_TM_sf"/>
</dbReference>